<sequence>ITGDLLVGRSGQLTASSVCGLTGPQKYCIIGYLEGEQKCFLCDSRHPYNPYTHRNSHPIENVITTFEPNWKKKWWQSENGIDHVSIRLDLETLFQFSHLILTFKTFRPAAMLVERSTDYGHTWKIFRYFAQDCAESFPNIPSRPAKGVRDIICDSRYSDIEPSTEGEVVLKALDPSFEIENPYSPYIQELITLTNLRINFTKLHTLGDTLFGKRQSEPLEKYYYAVYEMVVRGSCFCNGHASQCSPVHKRRDVFHQPGMVHGRCVCQHNTEGISCERCKEFYHDAPWRPAEGLQDNACKRCKCNGHSNRCHFDMAVYVANDRISGGVCETCQHNTQGQHCDQCKPFFYKDPLRTISDPRACLPCDCDPEGTLSSGLCESRTDSILGTTAGQCLCKKNVEGVRCDKCKPSYYGLSGSDPLGCQPCTCNRFGSVSVSTCDPVTGECFCQLFVTGRRCEECLLGYWGLGTNVYGCSPCGCDIGGAHNNLCSSSDGQCECLPNIVGRQCTEPAPGYFFIPLDYYIFEAEHAKPLSGSAPLVWLVPTPGKPVTWTGPGFARVLNGAGLRFTISNIPFAMDFDIALRYEPESLENWRGSIAVNPSGRLTNHRCRNKAPLQEPHALTLPATKRIALLHSPVCLEPGVEYFIEVYLSQASASDPKTKSYILIDSLGLIPRISSVENLCSQKDLAEYQHYKCVEIASEVGLHILPEVCASLIASMSAHIHNGAVPCKCHPQGSLSSSCNQRGGQCPCKPNVAGRCCDKCSPGSYGFGFHGCYSCECHPQGSVSTLCDQKTGQCSCRREIDGRCCNRCLAGYFGFPNCRPCPCNGFAELCDPVTGACLSCTGFTTGSSCERCVNGYYGNPLIREPCRPCMCPDSPRSNQYFAHSCYQDPHTLQLVCNCLEGYSGNRCDECPNGFYENPGRPGAQCLPCSCNNNINATDPESCNKVTGECLKCLNHTHGPNCQFCKPGYFGSALLSNCRRCICNFSGVNPAICLPGNGVCLCDQMTGVCPCLPNVIGSACDQCVSGSWNMSNEIGCQFCDCNPRNSQSNQCNQFTGQCPCKLGYNGRRCDECEENYFGNPQMHCVSCKCNEEGTHKPKCDKDTGACNCRTGVTGKFCDQCGRGFKQEFPTCSRCHLCFDQWDNEIMTLSLTVKGLMRFAANLEDKRDILPSCDMHFKGLEDKISEIEGNLKSPAFSLKTFSTIKDFHDNIRQKVAQLNLQHSIKNEFPNLNGIIEDIRKEADPLYESLQQKMHLYHSLNHLSHKGKNSSSHVASYHQYVLLQTCGLAGNLPRVTAPSGRALGQGSYGNKQCGSPNYNVTLPFSTNTIKKLEETDILLNNLTRQLQESENQTESIRKMAENTKMKSSQLQGKLTKTNNQTEIDRQTVKEFIRKVKDFLLDESAPLEDTEKIAKHVLDVNLPQTPRELTNMLDKIRNFVTYCENDAINVTKLNNQKKDIPNLLVEARQAHCYTKEHALFCLLLQEFVNLKRKYIILEEKVKIKGLPRETVERLKQLKEAAEKLSEETEKKIKRITDLERKLQDLNQTKQDKADQLKQLEDQVIAIKNDITEQENKYATCKS</sequence>
<dbReference type="InterPro" id="IPR056860">
    <property type="entry name" value="LAMB4_dom"/>
</dbReference>
<keyword evidence="11 12" id="KW-0424">Laminin EGF-like domain</keyword>
<feature type="domain" description="Laminin EGF-like" evidence="14">
    <location>
        <begin position="364"/>
        <end position="423"/>
    </location>
</feature>
<evidence type="ECO:0000256" key="12">
    <source>
        <dbReference type="PROSITE-ProRule" id="PRU00460"/>
    </source>
</evidence>
<evidence type="ECO:0000313" key="17">
    <source>
        <dbReference type="Ensembl" id="ENSPCEP00000022429.1"/>
    </source>
</evidence>
<dbReference type="PROSITE" id="PS01248">
    <property type="entry name" value="EGF_LAM_1"/>
    <property type="match status" value="5"/>
</dbReference>
<feature type="coiled-coil region" evidence="13">
    <location>
        <begin position="1329"/>
        <end position="1363"/>
    </location>
</feature>
<keyword evidence="8 13" id="KW-0175">Coiled coil</keyword>
<feature type="domain" description="Laminin EGF-like" evidence="14">
    <location>
        <begin position="821"/>
        <end position="868"/>
    </location>
</feature>
<dbReference type="Pfam" id="PF00053">
    <property type="entry name" value="EGF_laminin"/>
    <property type="match status" value="11"/>
</dbReference>
<evidence type="ECO:0000256" key="13">
    <source>
        <dbReference type="SAM" id="Coils"/>
    </source>
</evidence>
<evidence type="ECO:0000256" key="10">
    <source>
        <dbReference type="ARBA" id="ARBA00023180"/>
    </source>
</evidence>
<feature type="domain" description="Laminin EGF-like" evidence="14">
    <location>
        <begin position="301"/>
        <end position="363"/>
    </location>
</feature>
<feature type="disulfide bond" evidence="12">
    <location>
        <begin position="852"/>
        <end position="866"/>
    </location>
</feature>
<feature type="disulfide bond" evidence="12">
    <location>
        <begin position="748"/>
        <end position="757"/>
    </location>
</feature>
<evidence type="ECO:0000256" key="3">
    <source>
        <dbReference type="ARBA" id="ARBA00022530"/>
    </source>
</evidence>
<dbReference type="Gene3D" id="2.170.300.10">
    <property type="entry name" value="Tie2 ligand-binding domain superfamily"/>
    <property type="match status" value="1"/>
</dbReference>
<dbReference type="SMART" id="SM00181">
    <property type="entry name" value="EGF"/>
    <property type="match status" value="6"/>
</dbReference>
<feature type="disulfide bond" evidence="12">
    <location>
        <begin position="727"/>
        <end position="739"/>
    </location>
</feature>
<dbReference type="SUPFAM" id="SSF57196">
    <property type="entry name" value="EGF/Laminin"/>
    <property type="match status" value="11"/>
</dbReference>
<reference evidence="17" key="1">
    <citation type="submission" date="2025-08" db="UniProtKB">
        <authorList>
            <consortium name="Ensembl"/>
        </authorList>
    </citation>
    <scope>IDENTIFICATION</scope>
</reference>
<feature type="disulfide bond" evidence="12">
    <location>
        <begin position="266"/>
        <end position="275"/>
    </location>
</feature>
<feature type="disulfide bond" evidence="12">
    <location>
        <begin position="775"/>
        <end position="787"/>
    </location>
</feature>
<dbReference type="GO" id="GO:0034446">
    <property type="term" value="P:substrate adhesion-dependent cell spreading"/>
    <property type="evidence" value="ECO:0007669"/>
    <property type="project" value="TreeGrafter"/>
</dbReference>
<dbReference type="FunFam" id="2.10.25.10:FF:000130">
    <property type="entry name" value="Laminin subunit beta 1"/>
    <property type="match status" value="1"/>
</dbReference>
<dbReference type="Pfam" id="PF00055">
    <property type="entry name" value="Laminin_N"/>
    <property type="match status" value="1"/>
</dbReference>
<evidence type="ECO:0000313" key="18">
    <source>
        <dbReference type="Proteomes" id="UP000694393"/>
    </source>
</evidence>
<dbReference type="FunFam" id="2.10.25.10:FF:000209">
    <property type="entry name" value="Laminin subunit alpha 5"/>
    <property type="match status" value="1"/>
</dbReference>
<dbReference type="InterPro" id="IPR000742">
    <property type="entry name" value="EGF"/>
</dbReference>
<feature type="domain" description="Laminin IV type B" evidence="15">
    <location>
        <begin position="514"/>
        <end position="721"/>
    </location>
</feature>
<dbReference type="GO" id="GO:0070831">
    <property type="term" value="P:basement membrane assembly"/>
    <property type="evidence" value="ECO:0007669"/>
    <property type="project" value="TreeGrafter"/>
</dbReference>
<evidence type="ECO:0000259" key="14">
    <source>
        <dbReference type="PROSITE" id="PS50027"/>
    </source>
</evidence>
<dbReference type="InterPro" id="IPR013015">
    <property type="entry name" value="Laminin_IV_B"/>
</dbReference>
<dbReference type="GO" id="GO:0009887">
    <property type="term" value="P:animal organ morphogenesis"/>
    <property type="evidence" value="ECO:0007669"/>
    <property type="project" value="TreeGrafter"/>
</dbReference>
<feature type="disulfide bond" evidence="12">
    <location>
        <begin position="1088"/>
        <end position="1105"/>
    </location>
</feature>
<dbReference type="InterPro" id="IPR008211">
    <property type="entry name" value="Laminin_N"/>
</dbReference>
<accession>A0A8C8SNX0</accession>
<evidence type="ECO:0000256" key="2">
    <source>
        <dbReference type="ARBA" id="ARBA00022525"/>
    </source>
</evidence>
<feature type="coiled-coil region" evidence="13">
    <location>
        <begin position="1507"/>
        <end position="1572"/>
    </location>
</feature>
<dbReference type="FunFam" id="2.170.300.10:FF:000001">
    <property type="entry name" value="Laminin subunit beta-1"/>
    <property type="match status" value="1"/>
</dbReference>
<dbReference type="InterPro" id="IPR056558">
    <property type="entry name" value="LAMB1-4_helical"/>
</dbReference>
<dbReference type="Pfam" id="PF24973">
    <property type="entry name" value="EGF_LMN_ATRN"/>
    <property type="match status" value="1"/>
</dbReference>
<feature type="disulfide bond" evidence="12">
    <location>
        <begin position="952"/>
        <end position="961"/>
    </location>
</feature>
<feature type="disulfide bond" evidence="12">
    <location>
        <begin position="1059"/>
        <end position="1068"/>
    </location>
</feature>
<feature type="domain" description="Laminin EGF-like" evidence="14">
    <location>
        <begin position="775"/>
        <end position="820"/>
    </location>
</feature>
<comment type="subcellular location">
    <subcellularLocation>
        <location evidence="1">Secreted</location>
        <location evidence="1">Extracellular space</location>
        <location evidence="1">Extracellular matrix</location>
        <location evidence="1">Basement membrane</location>
    </subcellularLocation>
</comment>
<feature type="domain" description="Laminin EGF-like" evidence="14">
    <location>
        <begin position="424"/>
        <end position="474"/>
    </location>
</feature>
<dbReference type="FunFam" id="2.10.25.10:FF:000135">
    <property type="entry name" value="Laminin subunit beta 4"/>
    <property type="match status" value="2"/>
</dbReference>
<dbReference type="PROSITE" id="PS50027">
    <property type="entry name" value="EGF_LAM_2"/>
    <property type="match status" value="10"/>
</dbReference>
<keyword evidence="9 12" id="KW-1015">Disulfide bond</keyword>
<dbReference type="Proteomes" id="UP000694393">
    <property type="component" value="Unplaced"/>
</dbReference>
<dbReference type="SMART" id="SM00180">
    <property type="entry name" value="EGF_Lam"/>
    <property type="match status" value="13"/>
</dbReference>
<dbReference type="PANTHER" id="PTHR10574:SF279">
    <property type="entry name" value="LAMININ SUBUNIT BETA 4"/>
    <property type="match status" value="1"/>
</dbReference>
<evidence type="ECO:0000259" key="15">
    <source>
        <dbReference type="PROSITE" id="PS51116"/>
    </source>
</evidence>
<dbReference type="GO" id="GO:0043256">
    <property type="term" value="C:laminin complex"/>
    <property type="evidence" value="ECO:0007669"/>
    <property type="project" value="TreeGrafter"/>
</dbReference>
<feature type="disulfide bond" evidence="12">
    <location>
        <begin position="1038"/>
        <end position="1050"/>
    </location>
</feature>
<dbReference type="InterPro" id="IPR002049">
    <property type="entry name" value="LE_dom"/>
</dbReference>
<dbReference type="CDD" id="cd00055">
    <property type="entry name" value="EGF_Lam"/>
    <property type="match status" value="12"/>
</dbReference>
<dbReference type="CDD" id="cd22301">
    <property type="entry name" value="cc_LAMB4_C"/>
    <property type="match status" value="1"/>
</dbReference>
<dbReference type="Gene3D" id="2.10.25.10">
    <property type="entry name" value="Laminin"/>
    <property type="match status" value="11"/>
</dbReference>
<dbReference type="Pfam" id="PF23219">
    <property type="entry name" value="LAMB1"/>
    <property type="match status" value="1"/>
</dbReference>
<dbReference type="GO" id="GO:0016477">
    <property type="term" value="P:cell migration"/>
    <property type="evidence" value="ECO:0007669"/>
    <property type="project" value="TreeGrafter"/>
</dbReference>
<dbReference type="Gene3D" id="2.60.120.260">
    <property type="entry name" value="Galactose-binding domain-like"/>
    <property type="match status" value="1"/>
</dbReference>
<dbReference type="FunFam" id="2.10.25.10:FF:000084">
    <property type="entry name" value="Laminin subunit alpha 3"/>
    <property type="match status" value="1"/>
</dbReference>
<evidence type="ECO:0000256" key="11">
    <source>
        <dbReference type="ARBA" id="ARBA00023292"/>
    </source>
</evidence>
<keyword evidence="6" id="KW-0084">Basement membrane</keyword>
<evidence type="ECO:0000256" key="1">
    <source>
        <dbReference type="ARBA" id="ARBA00004302"/>
    </source>
</evidence>
<protein>
    <submittedName>
        <fullName evidence="17">Laminin subunit beta 4</fullName>
    </submittedName>
</protein>
<dbReference type="Ensembl" id="ENSPCET00000023182.1">
    <property type="protein sequence ID" value="ENSPCEP00000022429.1"/>
    <property type="gene ID" value="ENSPCEG00000017118.1"/>
</dbReference>
<feature type="domain" description="Laminin EGF-like" evidence="14">
    <location>
        <begin position="727"/>
        <end position="774"/>
    </location>
</feature>
<feature type="domain" description="Laminin EGF-like" evidence="14">
    <location>
        <begin position="235"/>
        <end position="300"/>
    </location>
</feature>
<feature type="domain" description="Laminin N-terminal" evidence="16">
    <location>
        <begin position="1"/>
        <end position="234"/>
    </location>
</feature>
<dbReference type="InterPro" id="IPR050440">
    <property type="entry name" value="Laminin/Netrin_ECM"/>
</dbReference>
<feature type="disulfide bond" evidence="12">
    <location>
        <begin position="331"/>
        <end position="340"/>
    </location>
</feature>
<dbReference type="FunFam" id="2.10.25.10:FF:000011">
    <property type="entry name" value="Cadherin EGF LAG seven-pass G-type receptor"/>
    <property type="match status" value="2"/>
</dbReference>
<keyword evidence="5" id="KW-0677">Repeat</keyword>
<reference evidence="17" key="2">
    <citation type="submission" date="2025-09" db="UniProtKB">
        <authorList>
            <consortium name="Ensembl"/>
        </authorList>
    </citation>
    <scope>IDENTIFICATION</scope>
</reference>
<evidence type="ECO:0000256" key="6">
    <source>
        <dbReference type="ARBA" id="ARBA00022869"/>
    </source>
</evidence>
<feature type="disulfide bond" evidence="12">
    <location>
        <begin position="796"/>
        <end position="805"/>
    </location>
</feature>
<evidence type="ECO:0000256" key="5">
    <source>
        <dbReference type="ARBA" id="ARBA00022737"/>
    </source>
</evidence>
<keyword evidence="7" id="KW-0130">Cell adhesion</keyword>
<dbReference type="Pfam" id="PF21199">
    <property type="entry name" value="LAMININ_IV_B"/>
    <property type="match status" value="1"/>
</dbReference>
<feature type="disulfide bond" evidence="12">
    <location>
        <begin position="1086"/>
        <end position="1098"/>
    </location>
</feature>
<feature type="disulfide bond" evidence="12">
    <location>
        <begin position="1107"/>
        <end position="1116"/>
    </location>
</feature>
<evidence type="ECO:0000259" key="16">
    <source>
        <dbReference type="PROSITE" id="PS51117"/>
    </source>
</evidence>
<dbReference type="PROSITE" id="PS51117">
    <property type="entry name" value="LAMININ_NTER"/>
    <property type="match status" value="1"/>
</dbReference>
<organism evidence="17 18">
    <name type="scientific">Pelusios castaneus</name>
    <name type="common">West African mud turtle</name>
    <dbReference type="NCBI Taxonomy" id="367368"/>
    <lineage>
        <taxon>Eukaryota</taxon>
        <taxon>Metazoa</taxon>
        <taxon>Chordata</taxon>
        <taxon>Craniata</taxon>
        <taxon>Vertebrata</taxon>
        <taxon>Euteleostomi</taxon>
        <taxon>Archelosauria</taxon>
        <taxon>Testudinata</taxon>
        <taxon>Testudines</taxon>
        <taxon>Pleurodira</taxon>
        <taxon>Pelomedusidae</taxon>
        <taxon>Pelusios</taxon>
    </lineage>
</organism>
<dbReference type="SMART" id="SM00136">
    <property type="entry name" value="LamNT"/>
    <property type="match status" value="1"/>
</dbReference>
<keyword evidence="10" id="KW-0325">Glycoprotein</keyword>
<feature type="disulfide bond" evidence="12">
    <location>
        <begin position="394"/>
        <end position="403"/>
    </location>
</feature>
<feature type="disulfide bond" evidence="12">
    <location>
        <begin position="458"/>
        <end position="472"/>
    </location>
</feature>
<keyword evidence="18" id="KW-1185">Reference proteome</keyword>
<dbReference type="Pfam" id="PF24999">
    <property type="entry name" value="LAMB4"/>
    <property type="match status" value="1"/>
</dbReference>
<name>A0A8C8SNX0_9SAUR</name>
<dbReference type="FunFam" id="2.10.25.10:FF:000065">
    <property type="entry name" value="Laminin subunit beta 1"/>
    <property type="match status" value="1"/>
</dbReference>
<feature type="disulfide bond" evidence="12">
    <location>
        <begin position="1040"/>
        <end position="1057"/>
    </location>
</feature>
<feature type="domain" description="Laminin EGF-like" evidence="14">
    <location>
        <begin position="928"/>
        <end position="979"/>
    </location>
</feature>
<keyword evidence="3" id="KW-0272">Extracellular matrix</keyword>
<proteinExistence type="predicted"/>
<dbReference type="FunFam" id="2.10.25.10:FF:000138">
    <property type="entry name" value="Laminin subunit beta 1"/>
    <property type="match status" value="1"/>
</dbReference>
<dbReference type="FunFam" id="2.60.120.260:FF:000010">
    <property type="entry name" value="Laminin subunit beta 1"/>
    <property type="match status" value="1"/>
</dbReference>
<keyword evidence="2" id="KW-0964">Secreted</keyword>
<dbReference type="InterPro" id="IPR056863">
    <property type="entry name" value="LMN_ATRN_NET-like_EGF"/>
</dbReference>
<dbReference type="GO" id="GO:0007411">
    <property type="term" value="P:axon guidance"/>
    <property type="evidence" value="ECO:0007669"/>
    <property type="project" value="TreeGrafter"/>
</dbReference>
<evidence type="ECO:0000256" key="9">
    <source>
        <dbReference type="ARBA" id="ARBA00023157"/>
    </source>
</evidence>
<dbReference type="FunFam" id="2.10.25.10:FF:000280">
    <property type="entry name" value="Laminin subunit beta 4"/>
    <property type="match status" value="1"/>
</dbReference>
<feature type="disulfide bond" evidence="12">
    <location>
        <begin position="446"/>
        <end position="455"/>
    </location>
</feature>
<dbReference type="PRINTS" id="PR00011">
    <property type="entry name" value="EGFLAMININ"/>
</dbReference>
<keyword evidence="4" id="KW-0732">Signal</keyword>
<dbReference type="PANTHER" id="PTHR10574">
    <property type="entry name" value="NETRIN/LAMININ-RELATED"/>
    <property type="match status" value="1"/>
</dbReference>
<feature type="domain" description="Laminin EGF-like" evidence="14">
    <location>
        <begin position="1038"/>
        <end position="1085"/>
    </location>
</feature>
<feature type="disulfide bond" evidence="12">
    <location>
        <begin position="840"/>
        <end position="849"/>
    </location>
</feature>
<dbReference type="PROSITE" id="PS51116">
    <property type="entry name" value="LAMININ_IVB"/>
    <property type="match status" value="1"/>
</dbReference>
<evidence type="ECO:0000256" key="7">
    <source>
        <dbReference type="ARBA" id="ARBA00022889"/>
    </source>
</evidence>
<evidence type="ECO:0000256" key="4">
    <source>
        <dbReference type="ARBA" id="ARBA00022729"/>
    </source>
</evidence>
<feature type="domain" description="Laminin EGF-like" evidence="14">
    <location>
        <begin position="1086"/>
        <end position="1132"/>
    </location>
</feature>
<comment type="caution">
    <text evidence="12">Lacks conserved residue(s) required for the propagation of feature annotation.</text>
</comment>
<evidence type="ECO:0000256" key="8">
    <source>
        <dbReference type="ARBA" id="ARBA00023054"/>
    </source>
</evidence>
<dbReference type="GO" id="GO:0009888">
    <property type="term" value="P:tissue development"/>
    <property type="evidence" value="ECO:0007669"/>
    <property type="project" value="TreeGrafter"/>
</dbReference>
<feature type="disulfide bond" evidence="12">
    <location>
        <begin position="777"/>
        <end position="794"/>
    </location>
</feature>
<feature type="disulfide bond" evidence="12">
    <location>
        <begin position="729"/>
        <end position="746"/>
    </location>
</feature>